<evidence type="ECO:0000256" key="1">
    <source>
        <dbReference type="SAM" id="MobiDB-lite"/>
    </source>
</evidence>
<comment type="caution">
    <text evidence="2">The sequence shown here is derived from an EMBL/GenBank/DDBJ whole genome shotgun (WGS) entry which is preliminary data.</text>
</comment>
<feature type="compositionally biased region" description="Low complexity" evidence="1">
    <location>
        <begin position="190"/>
        <end position="215"/>
    </location>
</feature>
<accession>A0ABQ3FVA3</accession>
<feature type="compositionally biased region" description="Pro residues" evidence="1">
    <location>
        <begin position="138"/>
        <end position="160"/>
    </location>
</feature>
<feature type="compositionally biased region" description="Low complexity" evidence="1">
    <location>
        <begin position="106"/>
        <end position="121"/>
    </location>
</feature>
<dbReference type="EMBL" id="BMYK01000001">
    <property type="protein sequence ID" value="GHC68146.1"/>
    <property type="molecule type" value="Genomic_DNA"/>
</dbReference>
<feature type="region of interest" description="Disordered" evidence="1">
    <location>
        <begin position="93"/>
        <end position="215"/>
    </location>
</feature>
<evidence type="ECO:0008006" key="4">
    <source>
        <dbReference type="Google" id="ProtNLM"/>
    </source>
</evidence>
<dbReference type="RefSeq" id="WP_189685003.1">
    <property type="nucleotide sequence ID" value="NZ_BMYK01000001.1"/>
</dbReference>
<keyword evidence="3" id="KW-1185">Reference proteome</keyword>
<name>A0ABQ3FVA3_9BURK</name>
<organism evidence="2 3">
    <name type="scientific">Pseudorhodoferax aquiterrae</name>
    <dbReference type="NCBI Taxonomy" id="747304"/>
    <lineage>
        <taxon>Bacteria</taxon>
        <taxon>Pseudomonadati</taxon>
        <taxon>Pseudomonadota</taxon>
        <taxon>Betaproteobacteria</taxon>
        <taxon>Burkholderiales</taxon>
        <taxon>Comamonadaceae</taxon>
    </lineage>
</organism>
<proteinExistence type="predicted"/>
<sequence length="320" mass="33043">MSAPRPTHLRDARLRHALAHAPDAQAAPAEATRAAILRHAHAAVATPAAVAPLPWWTRLAQALDGPRRPWNAGFATVLLACVAAGLWWERDVPGPTPDAQRPLPAPVTQQAPAQQETTAPTDKPGADAAPQAHEKKVPSPPRPQPAPATPRPEPAVPPAPAAAKPSAEVQLRARAPSAAPAAQDTEDMTASRASRASAGSPSRPSATPELAEPAPAAAPDAFAWTALQRQPAAARARASLPADLAQAVDGLLRTGATAVPADDPVLARIALLHEGGAVLGVLELGAYSLRWTPAGDRLPRAFAARVEPATSQRIREALAP</sequence>
<gene>
    <name evidence="2" type="ORF">GCM10007320_00140</name>
</gene>
<dbReference type="Proteomes" id="UP000626210">
    <property type="component" value="Unassembled WGS sequence"/>
</dbReference>
<reference evidence="3" key="1">
    <citation type="journal article" date="2019" name="Int. J. Syst. Evol. Microbiol.">
        <title>The Global Catalogue of Microorganisms (GCM) 10K type strain sequencing project: providing services to taxonomists for standard genome sequencing and annotation.</title>
        <authorList>
            <consortium name="The Broad Institute Genomics Platform"/>
            <consortium name="The Broad Institute Genome Sequencing Center for Infectious Disease"/>
            <person name="Wu L."/>
            <person name="Ma J."/>
        </authorList>
    </citation>
    <scope>NUCLEOTIDE SEQUENCE [LARGE SCALE GENOMIC DNA]</scope>
    <source>
        <strain evidence="3">KCTC 23314</strain>
    </source>
</reference>
<feature type="compositionally biased region" description="Low complexity" evidence="1">
    <location>
        <begin position="161"/>
        <end position="182"/>
    </location>
</feature>
<protein>
    <recommendedName>
        <fullName evidence="4">Meckel syndrome type 1 protein</fullName>
    </recommendedName>
</protein>
<evidence type="ECO:0000313" key="3">
    <source>
        <dbReference type="Proteomes" id="UP000626210"/>
    </source>
</evidence>
<evidence type="ECO:0000313" key="2">
    <source>
        <dbReference type="EMBL" id="GHC68146.1"/>
    </source>
</evidence>